<dbReference type="AlphaFoldDB" id="A0A182YAY2"/>
<dbReference type="EnsemblMetazoa" id="ASTEI05618-RA">
    <property type="protein sequence ID" value="ASTEI05618-PA"/>
    <property type="gene ID" value="ASTEI05618"/>
</dbReference>
<evidence type="ECO:0000313" key="3">
    <source>
        <dbReference type="Proteomes" id="UP000076408"/>
    </source>
</evidence>
<reference evidence="3" key="1">
    <citation type="journal article" date="2014" name="Genome Biol.">
        <title>Genome analysis of a major urban malaria vector mosquito, Anopheles stephensi.</title>
        <authorList>
            <person name="Jiang X."/>
            <person name="Peery A."/>
            <person name="Hall A.B."/>
            <person name="Sharma A."/>
            <person name="Chen X.G."/>
            <person name="Waterhouse R.M."/>
            <person name="Komissarov A."/>
            <person name="Riehle M.M."/>
            <person name="Shouche Y."/>
            <person name="Sharakhova M.V."/>
            <person name="Lawson D."/>
            <person name="Pakpour N."/>
            <person name="Arensburger P."/>
            <person name="Davidson V.L."/>
            <person name="Eiglmeier K."/>
            <person name="Emrich S."/>
            <person name="George P."/>
            <person name="Kennedy R.C."/>
            <person name="Mane S.P."/>
            <person name="Maslen G."/>
            <person name="Oringanje C."/>
            <person name="Qi Y."/>
            <person name="Settlage R."/>
            <person name="Tojo M."/>
            <person name="Tubio J.M."/>
            <person name="Unger M.F."/>
            <person name="Wang B."/>
            <person name="Vernick K.D."/>
            <person name="Ribeiro J.M."/>
            <person name="James A.A."/>
            <person name="Michel K."/>
            <person name="Riehle M.A."/>
            <person name="Luckhart S."/>
            <person name="Sharakhov I.V."/>
            <person name="Tu Z."/>
        </authorList>
    </citation>
    <scope>NUCLEOTIDE SEQUENCE [LARGE SCALE GENOMIC DNA]</scope>
    <source>
        <strain evidence="3">Indian</strain>
    </source>
</reference>
<dbReference type="Proteomes" id="UP000076408">
    <property type="component" value="Unassembled WGS sequence"/>
</dbReference>
<organism evidence="2 3">
    <name type="scientific">Anopheles stephensi</name>
    <name type="common">Indo-Pakistan malaria mosquito</name>
    <dbReference type="NCBI Taxonomy" id="30069"/>
    <lineage>
        <taxon>Eukaryota</taxon>
        <taxon>Metazoa</taxon>
        <taxon>Ecdysozoa</taxon>
        <taxon>Arthropoda</taxon>
        <taxon>Hexapoda</taxon>
        <taxon>Insecta</taxon>
        <taxon>Pterygota</taxon>
        <taxon>Neoptera</taxon>
        <taxon>Endopterygota</taxon>
        <taxon>Diptera</taxon>
        <taxon>Nematocera</taxon>
        <taxon>Culicoidea</taxon>
        <taxon>Culicidae</taxon>
        <taxon>Anophelinae</taxon>
        <taxon>Anopheles</taxon>
    </lineage>
</organism>
<protein>
    <submittedName>
        <fullName evidence="2">Uncharacterized protein</fullName>
    </submittedName>
</protein>
<keyword evidence="3" id="KW-1185">Reference proteome</keyword>
<feature type="region of interest" description="Disordered" evidence="1">
    <location>
        <begin position="91"/>
        <end position="117"/>
    </location>
</feature>
<proteinExistence type="predicted"/>
<dbReference type="STRING" id="30069.A0A182YAY2"/>
<dbReference type="VEuPathDB" id="VectorBase:ASTE011032"/>
<dbReference type="VEuPathDB" id="VectorBase:ASTEI20_040642"/>
<dbReference type="VEuPathDB" id="VectorBase:ASTEI05618"/>
<evidence type="ECO:0000256" key="1">
    <source>
        <dbReference type="SAM" id="MobiDB-lite"/>
    </source>
</evidence>
<dbReference type="OMA" id="HLANNTE"/>
<evidence type="ECO:0000313" key="2">
    <source>
        <dbReference type="EnsemblMetazoa" id="ASTEI05618-PA"/>
    </source>
</evidence>
<reference evidence="2" key="2">
    <citation type="submission" date="2020-05" db="UniProtKB">
        <authorList>
            <consortium name="EnsemblMetazoa"/>
        </authorList>
    </citation>
    <scope>IDENTIFICATION</scope>
    <source>
        <strain evidence="2">Indian</strain>
    </source>
</reference>
<accession>A0A182YAY2</accession>
<name>A0A182YAY2_ANOST</name>
<sequence length="375" mass="39533">MVVKQFASKNVLRGIGQNEHYDGLSCEPSFSCNPTKCIHREVVHPTAPKPRPGSNDSGSFKPMFGSVRSFQQQWHRGLRVKFRCTIPPGPIINGGATAETARRRPPASETRRSKGTATVGGAVKMAKHHRIPTLAENINRSPRLSYLASHAQSASFMSEGGEITELMALDESENLLHDRTASVQVISGSGGALCGSYGSYASGPLAGQLTPGGRMLVGGNVGAVNGGTGTVNAGGISPGVGSFGDGSDRLEELGIAFNEQLMYGAVGGKLLTNSPAVTIVEMAGGGGHAAMRQKNFKRKSTATAAMVASGEQTSLNAIGLQLSVDRGGPQEWGEATRSYVKAQRRHAGRATFQGQVYNFLERPAGYKCFVYHVSV</sequence>